<sequence>MSWMIGRRAFVAGSAALASAPAIARAAPGGPWTGGGFIERAGGRIAYATLGPSTGEPVVLLHKVGGWMADWRAAAPLLAKQHRIIAMDLPGHGDSTYGKPPHVQTVAETAAILLAALSELGIDRFTVAGNSLGGVVGVTMAARYPERISRLVLASVSLFEGQTRAELDKVEQARDPEVWTSDWRPKPRTMAQVARFGTVDPRIEDEQNASRAKADRWVRPSERGVALTDTRALLAKVQAPTLLLYADRGYYTKYVEVGRKALPSATIVQVPGAGSFVHQEKPAETAAAMLAFLKDKP</sequence>
<dbReference type="RefSeq" id="WP_317225297.1">
    <property type="nucleotide sequence ID" value="NZ_JAWJEJ010000001.1"/>
</dbReference>
<dbReference type="PROSITE" id="PS51318">
    <property type="entry name" value="TAT"/>
    <property type="match status" value="1"/>
</dbReference>
<evidence type="ECO:0000259" key="2">
    <source>
        <dbReference type="Pfam" id="PF00561"/>
    </source>
</evidence>
<proteinExistence type="predicted"/>
<dbReference type="Proteomes" id="UP001273531">
    <property type="component" value="Unassembled WGS sequence"/>
</dbReference>
<organism evidence="3 4">
    <name type="scientific">Sphingomonas agrestis</name>
    <dbReference type="NCBI Taxonomy" id="3080540"/>
    <lineage>
        <taxon>Bacteria</taxon>
        <taxon>Pseudomonadati</taxon>
        <taxon>Pseudomonadota</taxon>
        <taxon>Alphaproteobacteria</taxon>
        <taxon>Sphingomonadales</taxon>
        <taxon>Sphingomonadaceae</taxon>
        <taxon>Sphingomonas</taxon>
    </lineage>
</organism>
<feature type="signal peptide" evidence="1">
    <location>
        <begin position="1"/>
        <end position="26"/>
    </location>
</feature>
<dbReference type="Gene3D" id="3.40.50.1820">
    <property type="entry name" value="alpha/beta hydrolase"/>
    <property type="match status" value="1"/>
</dbReference>
<dbReference type="InterPro" id="IPR006311">
    <property type="entry name" value="TAT_signal"/>
</dbReference>
<dbReference type="PANTHER" id="PTHR43798:SF5">
    <property type="entry name" value="MONOACYLGLYCEROL LIPASE ABHD6"/>
    <property type="match status" value="1"/>
</dbReference>
<keyword evidence="4" id="KW-1185">Reference proteome</keyword>
<keyword evidence="3" id="KW-0378">Hydrolase</keyword>
<protein>
    <submittedName>
        <fullName evidence="3">Alpha/beta fold hydrolase</fullName>
    </submittedName>
</protein>
<gene>
    <name evidence="3" type="ORF">RZN05_03825</name>
</gene>
<dbReference type="PRINTS" id="PR00111">
    <property type="entry name" value="ABHYDROLASE"/>
</dbReference>
<evidence type="ECO:0000313" key="3">
    <source>
        <dbReference type="EMBL" id="MDV3456099.1"/>
    </source>
</evidence>
<dbReference type="SUPFAM" id="SSF53474">
    <property type="entry name" value="alpha/beta-Hydrolases"/>
    <property type="match status" value="1"/>
</dbReference>
<feature type="domain" description="AB hydrolase-1" evidence="2">
    <location>
        <begin position="57"/>
        <end position="279"/>
    </location>
</feature>
<dbReference type="InterPro" id="IPR000073">
    <property type="entry name" value="AB_hydrolase_1"/>
</dbReference>
<evidence type="ECO:0000256" key="1">
    <source>
        <dbReference type="SAM" id="SignalP"/>
    </source>
</evidence>
<accession>A0ABU3Y403</accession>
<reference evidence="3 4" key="1">
    <citation type="submission" date="2023-10" db="EMBL/GenBank/DDBJ databases">
        <title>Sphingomonas sp. HF-S4 16S ribosomal RNA gene Genome sequencing and assembly.</title>
        <authorList>
            <person name="Lee H."/>
        </authorList>
    </citation>
    <scope>NUCLEOTIDE SEQUENCE [LARGE SCALE GENOMIC DNA]</scope>
    <source>
        <strain evidence="3 4">HF-S4</strain>
    </source>
</reference>
<dbReference type="PANTHER" id="PTHR43798">
    <property type="entry name" value="MONOACYLGLYCEROL LIPASE"/>
    <property type="match status" value="1"/>
</dbReference>
<dbReference type="Pfam" id="PF00561">
    <property type="entry name" value="Abhydrolase_1"/>
    <property type="match status" value="1"/>
</dbReference>
<name>A0ABU3Y403_9SPHN</name>
<dbReference type="InterPro" id="IPR029058">
    <property type="entry name" value="AB_hydrolase_fold"/>
</dbReference>
<feature type="chain" id="PRO_5047337248" evidence="1">
    <location>
        <begin position="27"/>
        <end position="297"/>
    </location>
</feature>
<evidence type="ECO:0000313" key="4">
    <source>
        <dbReference type="Proteomes" id="UP001273531"/>
    </source>
</evidence>
<dbReference type="EMBL" id="JAWJEJ010000001">
    <property type="protein sequence ID" value="MDV3456099.1"/>
    <property type="molecule type" value="Genomic_DNA"/>
</dbReference>
<dbReference type="GO" id="GO:0016787">
    <property type="term" value="F:hydrolase activity"/>
    <property type="evidence" value="ECO:0007669"/>
    <property type="project" value="UniProtKB-KW"/>
</dbReference>
<keyword evidence="1" id="KW-0732">Signal</keyword>
<comment type="caution">
    <text evidence="3">The sequence shown here is derived from an EMBL/GenBank/DDBJ whole genome shotgun (WGS) entry which is preliminary data.</text>
</comment>
<dbReference type="InterPro" id="IPR050266">
    <property type="entry name" value="AB_hydrolase_sf"/>
</dbReference>